<dbReference type="GO" id="GO:0046872">
    <property type="term" value="F:metal ion binding"/>
    <property type="evidence" value="ECO:0007669"/>
    <property type="project" value="UniProtKB-KW"/>
</dbReference>
<evidence type="ECO:0000256" key="4">
    <source>
        <dbReference type="ARBA" id="ARBA00022723"/>
    </source>
</evidence>
<dbReference type="RefSeq" id="WP_118149249.1">
    <property type="nucleotide sequence ID" value="NZ_DAWDTH010000005.1"/>
</dbReference>
<dbReference type="GO" id="GO:0051539">
    <property type="term" value="F:4 iron, 4 sulfur cluster binding"/>
    <property type="evidence" value="ECO:0007669"/>
    <property type="project" value="UniProtKB-KW"/>
</dbReference>
<keyword evidence="6" id="KW-0411">Iron-sulfur</keyword>
<evidence type="ECO:0000256" key="2">
    <source>
        <dbReference type="ARBA" id="ARBA00022485"/>
    </source>
</evidence>
<organism evidence="7 8">
    <name type="scientific">Lachnospira eligens</name>
    <dbReference type="NCBI Taxonomy" id="39485"/>
    <lineage>
        <taxon>Bacteria</taxon>
        <taxon>Bacillati</taxon>
        <taxon>Bacillota</taxon>
        <taxon>Clostridia</taxon>
        <taxon>Lachnospirales</taxon>
        <taxon>Lachnospiraceae</taxon>
        <taxon>Lachnospira</taxon>
    </lineage>
</organism>
<keyword evidence="4" id="KW-0479">Metal-binding</keyword>
<keyword evidence="5" id="KW-0408">Iron</keyword>
<dbReference type="AlphaFoldDB" id="A0A414D593"/>
<dbReference type="InterPro" id="IPR007197">
    <property type="entry name" value="rSAM"/>
</dbReference>
<name>A0A414D593_9FIRM</name>
<evidence type="ECO:0000256" key="1">
    <source>
        <dbReference type="ARBA" id="ARBA00001966"/>
    </source>
</evidence>
<dbReference type="Proteomes" id="UP000284794">
    <property type="component" value="Unassembled WGS sequence"/>
</dbReference>
<evidence type="ECO:0000256" key="5">
    <source>
        <dbReference type="ARBA" id="ARBA00023004"/>
    </source>
</evidence>
<dbReference type="InterPro" id="IPR034457">
    <property type="entry name" value="Organic_radical-activating"/>
</dbReference>
<dbReference type="Pfam" id="PF13353">
    <property type="entry name" value="Fer4_12"/>
    <property type="match status" value="1"/>
</dbReference>
<dbReference type="GO" id="GO:0003824">
    <property type="term" value="F:catalytic activity"/>
    <property type="evidence" value="ECO:0007669"/>
    <property type="project" value="InterPro"/>
</dbReference>
<dbReference type="Gene3D" id="3.20.20.70">
    <property type="entry name" value="Aldolase class I"/>
    <property type="match status" value="1"/>
</dbReference>
<gene>
    <name evidence="7" type="ORF">DW811_14060</name>
</gene>
<dbReference type="SUPFAM" id="SSF102114">
    <property type="entry name" value="Radical SAM enzymes"/>
    <property type="match status" value="1"/>
</dbReference>
<dbReference type="PANTHER" id="PTHR30352">
    <property type="entry name" value="PYRUVATE FORMATE-LYASE-ACTIVATING ENZYME"/>
    <property type="match status" value="1"/>
</dbReference>
<dbReference type="InterPro" id="IPR013785">
    <property type="entry name" value="Aldolase_TIM"/>
</dbReference>
<proteinExistence type="predicted"/>
<protein>
    <submittedName>
        <fullName evidence="7">4Fe-4S cluster-binding domain-containing protein</fullName>
    </submittedName>
</protein>
<comment type="caution">
    <text evidence="7">The sequence shown here is derived from an EMBL/GenBank/DDBJ whole genome shotgun (WGS) entry which is preliminary data.</text>
</comment>
<reference evidence="7 8" key="1">
    <citation type="submission" date="2018-08" db="EMBL/GenBank/DDBJ databases">
        <title>A genome reference for cultivated species of the human gut microbiota.</title>
        <authorList>
            <person name="Zou Y."/>
            <person name="Xue W."/>
            <person name="Luo G."/>
        </authorList>
    </citation>
    <scope>NUCLEOTIDE SEQUENCE [LARGE SCALE GENOMIC DNA]</scope>
    <source>
        <strain evidence="7 8">AM32-2AC</strain>
    </source>
</reference>
<keyword evidence="3" id="KW-0949">S-adenosyl-L-methionine</keyword>
<comment type="cofactor">
    <cofactor evidence="1">
        <name>[4Fe-4S] cluster</name>
        <dbReference type="ChEBI" id="CHEBI:49883"/>
    </cofactor>
</comment>
<dbReference type="SFLD" id="SFLDS00029">
    <property type="entry name" value="Radical_SAM"/>
    <property type="match status" value="1"/>
</dbReference>
<evidence type="ECO:0000313" key="7">
    <source>
        <dbReference type="EMBL" id="RHD04584.1"/>
    </source>
</evidence>
<keyword evidence="2" id="KW-0004">4Fe-4S</keyword>
<dbReference type="InterPro" id="IPR058240">
    <property type="entry name" value="rSAM_sf"/>
</dbReference>
<dbReference type="EMBL" id="QSIS01000028">
    <property type="protein sequence ID" value="RHD04584.1"/>
    <property type="molecule type" value="Genomic_DNA"/>
</dbReference>
<evidence type="ECO:0000256" key="3">
    <source>
        <dbReference type="ARBA" id="ARBA00022691"/>
    </source>
</evidence>
<sequence>MQIDRLLYPVHSLGPGNRLVIWVRGCKKRCFNCANPELQFFNPKSEISMPIIKDTICEIGEKFDGITITGGEPFCQAKELLDLITFILKITDDILVFTGYSKDEIHELNNDDVIKCIEKAAVVIYGEYVDEHNDNYTPLVASSNQVMEIYNPKLKNKYMDYIKNGRTIENFYYNNNLISVGIHNTRRRRDENTEVDTRD</sequence>
<evidence type="ECO:0000313" key="8">
    <source>
        <dbReference type="Proteomes" id="UP000284794"/>
    </source>
</evidence>
<accession>A0A414D593</accession>
<evidence type="ECO:0000256" key="6">
    <source>
        <dbReference type="ARBA" id="ARBA00023014"/>
    </source>
</evidence>